<name>Q6RJZ0_CAPAN</name>
<organism evidence="1">
    <name type="scientific">Capsicum annuum</name>
    <name type="common">Capsicum pepper</name>
    <dbReference type="NCBI Taxonomy" id="4072"/>
    <lineage>
        <taxon>Eukaryota</taxon>
        <taxon>Viridiplantae</taxon>
        <taxon>Streptophyta</taxon>
        <taxon>Embryophyta</taxon>
        <taxon>Tracheophyta</taxon>
        <taxon>Spermatophyta</taxon>
        <taxon>Magnoliopsida</taxon>
        <taxon>eudicotyledons</taxon>
        <taxon>Gunneridae</taxon>
        <taxon>Pentapetalae</taxon>
        <taxon>asterids</taxon>
        <taxon>lamiids</taxon>
        <taxon>Solanales</taxon>
        <taxon>Solanaceae</taxon>
        <taxon>Solanoideae</taxon>
        <taxon>Capsiceae</taxon>
        <taxon>Capsicum</taxon>
    </lineage>
</organism>
<evidence type="ECO:0000313" key="1">
    <source>
        <dbReference type="EMBL" id="AAR83859.1"/>
    </source>
</evidence>
<dbReference type="EMBL" id="AY496115">
    <property type="protein sequence ID" value="AAR83859.1"/>
    <property type="molecule type" value="mRNA"/>
</dbReference>
<accession>Q6RJZ0</accession>
<reference evidence="1" key="1">
    <citation type="submission" date="2003-12" db="EMBL/GenBank/DDBJ databases">
        <title>Monitoring expression patterns of 2500 hot pepper genes under cold stress by using full-length cDNA microarray.</title>
        <authorList>
            <person name="Kim S."/>
            <person name="Lee K.-W."/>
        </authorList>
    </citation>
    <scope>NUCLEOTIDE SEQUENCE</scope>
</reference>
<proteinExistence type="evidence at transcript level"/>
<protein>
    <submittedName>
        <fullName evidence="1">Phi-1</fullName>
    </submittedName>
</protein>
<dbReference type="AlphaFoldDB" id="Q6RJZ0"/>
<sequence length="36" mass="3852">MLLLMGSVSIVVGLMGRLKVLLLRARPTNLLIFGVG</sequence>
<feature type="non-terminal residue" evidence="1">
    <location>
        <position position="36"/>
    </location>
</feature>